<name>A0A183CT88_GLOPA</name>
<reference evidence="2" key="2">
    <citation type="submission" date="2016-06" db="UniProtKB">
        <authorList>
            <consortium name="WormBaseParasite"/>
        </authorList>
    </citation>
    <scope>IDENTIFICATION</scope>
</reference>
<keyword evidence="1" id="KW-1185">Reference proteome</keyword>
<evidence type="ECO:0000313" key="1">
    <source>
        <dbReference type="Proteomes" id="UP000050741"/>
    </source>
</evidence>
<protein>
    <submittedName>
        <fullName evidence="2">DUF2933 domain-containing protein</fullName>
    </submittedName>
</protein>
<organism evidence="1 2">
    <name type="scientific">Globodera pallida</name>
    <name type="common">Potato cyst nematode worm</name>
    <name type="synonym">Heterodera pallida</name>
    <dbReference type="NCBI Taxonomy" id="36090"/>
    <lineage>
        <taxon>Eukaryota</taxon>
        <taxon>Metazoa</taxon>
        <taxon>Ecdysozoa</taxon>
        <taxon>Nematoda</taxon>
        <taxon>Chromadorea</taxon>
        <taxon>Rhabditida</taxon>
        <taxon>Tylenchina</taxon>
        <taxon>Tylenchomorpha</taxon>
        <taxon>Tylenchoidea</taxon>
        <taxon>Heteroderidae</taxon>
        <taxon>Heteroderinae</taxon>
        <taxon>Globodera</taxon>
    </lineage>
</organism>
<reference evidence="1" key="1">
    <citation type="submission" date="2014-05" db="EMBL/GenBank/DDBJ databases">
        <title>The genome and life-stage specific transcriptomes of Globodera pallida elucidate key aspects of plant parasitism by a cyst nematode.</title>
        <authorList>
            <person name="Cotton J.A."/>
            <person name="Lilley C.J."/>
            <person name="Jones L.M."/>
            <person name="Kikuchi T."/>
            <person name="Reid A.J."/>
            <person name="Thorpe P."/>
            <person name="Tsai I.J."/>
            <person name="Beasley H."/>
            <person name="Blok V."/>
            <person name="Cock P.J.A."/>
            <person name="Van den Akker S.E."/>
            <person name="Holroyd N."/>
            <person name="Hunt M."/>
            <person name="Mantelin S."/>
            <person name="Naghra H."/>
            <person name="Pain A."/>
            <person name="Palomares-Rius J.E."/>
            <person name="Zarowiecki M."/>
            <person name="Berriman M."/>
            <person name="Jones J.T."/>
            <person name="Urwin P.E."/>
        </authorList>
    </citation>
    <scope>NUCLEOTIDE SEQUENCE [LARGE SCALE GENOMIC DNA]</scope>
    <source>
        <strain evidence="1">Lindley</strain>
    </source>
</reference>
<dbReference type="AlphaFoldDB" id="A0A183CT88"/>
<proteinExistence type="predicted"/>
<dbReference type="Proteomes" id="UP000050741">
    <property type="component" value="Unassembled WGS sequence"/>
</dbReference>
<evidence type="ECO:0000313" key="2">
    <source>
        <dbReference type="WBParaSite" id="GPLIN_001609600"/>
    </source>
</evidence>
<accession>A0A183CT88</accession>
<sequence>MTPSGSGLDVMTLTLTPMTPMTPFLGGVM</sequence>
<dbReference type="WBParaSite" id="GPLIN_001609600">
    <property type="protein sequence ID" value="GPLIN_001609600"/>
    <property type="gene ID" value="GPLIN_001609600"/>
</dbReference>